<feature type="domain" description="ABC transmembrane type-1" evidence="8">
    <location>
        <begin position="77"/>
        <end position="270"/>
    </location>
</feature>
<evidence type="ECO:0000256" key="2">
    <source>
        <dbReference type="ARBA" id="ARBA00022448"/>
    </source>
</evidence>
<dbReference type="Proteomes" id="UP000037178">
    <property type="component" value="Unassembled WGS sequence"/>
</dbReference>
<comment type="similarity">
    <text evidence="7">Belongs to the binding-protein-dependent transport system permease family.</text>
</comment>
<evidence type="ECO:0000313" key="10">
    <source>
        <dbReference type="Proteomes" id="UP000037178"/>
    </source>
</evidence>
<dbReference type="AlphaFoldDB" id="A0A0J9GWW5"/>
<keyword evidence="2 7" id="KW-0813">Transport</keyword>
<evidence type="ECO:0000313" key="9">
    <source>
        <dbReference type="EMBL" id="KMW58028.1"/>
    </source>
</evidence>
<dbReference type="PANTHER" id="PTHR43744">
    <property type="entry name" value="ABC TRANSPORTER PERMEASE PROTEIN MG189-RELATED-RELATED"/>
    <property type="match status" value="1"/>
</dbReference>
<dbReference type="InterPro" id="IPR000515">
    <property type="entry name" value="MetI-like"/>
</dbReference>
<reference evidence="9 10" key="1">
    <citation type="submission" date="2015-06" db="EMBL/GenBank/DDBJ databases">
        <title>Draft genome sequence of an Alphaproteobacteria species associated to the Mediterranean sponge Oscarella lobularis.</title>
        <authorList>
            <person name="Jourda C."/>
            <person name="Santini S."/>
            <person name="Claverie J.-M."/>
        </authorList>
    </citation>
    <scope>NUCLEOTIDE SEQUENCE [LARGE SCALE GENOMIC DNA]</scope>
    <source>
        <strain evidence="9">IGS</strain>
    </source>
</reference>
<dbReference type="SUPFAM" id="SSF161098">
    <property type="entry name" value="MetI-like"/>
    <property type="match status" value="1"/>
</dbReference>
<keyword evidence="4 7" id="KW-0812">Transmembrane</keyword>
<gene>
    <name evidence="9" type="ORF">AIOL_002998</name>
</gene>
<dbReference type="Pfam" id="PF00528">
    <property type="entry name" value="BPD_transp_1"/>
    <property type="match status" value="1"/>
</dbReference>
<protein>
    <submittedName>
        <fullName evidence="9">Binding-protein-dependent transport systems inner membrane component</fullName>
    </submittedName>
</protein>
<comment type="subcellular location">
    <subcellularLocation>
        <location evidence="1 7">Cell membrane</location>
        <topology evidence="1 7">Multi-pass membrane protein</topology>
    </subcellularLocation>
</comment>
<dbReference type="STRING" id="1675527.AIOL_002998"/>
<name>A0A0J9GWW5_9RHOB</name>
<keyword evidence="6 7" id="KW-0472">Membrane</keyword>
<feature type="transmembrane region" description="Helical" evidence="7">
    <location>
        <begin position="146"/>
        <end position="168"/>
    </location>
</feature>
<feature type="transmembrane region" description="Helical" evidence="7">
    <location>
        <begin position="77"/>
        <end position="100"/>
    </location>
</feature>
<dbReference type="CDD" id="cd06261">
    <property type="entry name" value="TM_PBP2"/>
    <property type="match status" value="1"/>
</dbReference>
<sequence>MYPAPMETWKPQSRTLYKISVIVVLLLWLLPLIIIMLASFMTADQLNTGGRGLNLPNPFSIEGYRTAFTNQDFMASFMNSFLVVIPVTAISVCLATMAGYGLSKYRFRGQILIFAIFVGGNFVPFQILMVPVLRLTQDLGIYNTRWALILFHGAFQTGFCVFFMRNFIAQLPSELIEAARVEGANEWQIFRRIVLPLVVPAMSALAVLIFTFVWNDFFWSLVLTPASPEGMLAPAGLNNIIKGRFYNAWNVLAAGSLLVALPPVLMFFVLQKQFIAGLTLGANKG</sequence>
<accession>A0A0J9GWW5</accession>
<evidence type="ECO:0000256" key="5">
    <source>
        <dbReference type="ARBA" id="ARBA00022989"/>
    </source>
</evidence>
<dbReference type="InterPro" id="IPR035906">
    <property type="entry name" value="MetI-like_sf"/>
</dbReference>
<keyword evidence="10" id="KW-1185">Reference proteome</keyword>
<feature type="transmembrane region" description="Helical" evidence="7">
    <location>
        <begin position="21"/>
        <end position="43"/>
    </location>
</feature>
<feature type="transmembrane region" description="Helical" evidence="7">
    <location>
        <begin position="248"/>
        <end position="270"/>
    </location>
</feature>
<dbReference type="RefSeq" id="WP_049643683.1">
    <property type="nucleotide sequence ID" value="NZ_LFTY01000002.1"/>
</dbReference>
<dbReference type="GO" id="GO:0055085">
    <property type="term" value="P:transmembrane transport"/>
    <property type="evidence" value="ECO:0007669"/>
    <property type="project" value="InterPro"/>
</dbReference>
<dbReference type="PATRIC" id="fig|1675527.3.peg.3138"/>
<organism evidence="9 10">
    <name type="scientific">Candidatus Rhodobacter oscarellae</name>
    <dbReference type="NCBI Taxonomy" id="1675527"/>
    <lineage>
        <taxon>Bacteria</taxon>
        <taxon>Pseudomonadati</taxon>
        <taxon>Pseudomonadota</taxon>
        <taxon>Alphaproteobacteria</taxon>
        <taxon>Rhodobacterales</taxon>
        <taxon>Rhodobacter group</taxon>
        <taxon>Rhodobacter</taxon>
    </lineage>
</organism>
<dbReference type="Gene3D" id="1.10.3720.10">
    <property type="entry name" value="MetI-like"/>
    <property type="match status" value="1"/>
</dbReference>
<feature type="transmembrane region" description="Helical" evidence="7">
    <location>
        <begin position="112"/>
        <end position="134"/>
    </location>
</feature>
<evidence type="ECO:0000256" key="4">
    <source>
        <dbReference type="ARBA" id="ARBA00022692"/>
    </source>
</evidence>
<dbReference type="GO" id="GO:0005886">
    <property type="term" value="C:plasma membrane"/>
    <property type="evidence" value="ECO:0007669"/>
    <property type="project" value="UniProtKB-SubCell"/>
</dbReference>
<dbReference type="OrthoDB" id="9815445at2"/>
<evidence type="ECO:0000256" key="6">
    <source>
        <dbReference type="ARBA" id="ARBA00023136"/>
    </source>
</evidence>
<evidence type="ECO:0000256" key="1">
    <source>
        <dbReference type="ARBA" id="ARBA00004651"/>
    </source>
</evidence>
<evidence type="ECO:0000256" key="3">
    <source>
        <dbReference type="ARBA" id="ARBA00022475"/>
    </source>
</evidence>
<evidence type="ECO:0000256" key="7">
    <source>
        <dbReference type="RuleBase" id="RU363032"/>
    </source>
</evidence>
<evidence type="ECO:0000259" key="8">
    <source>
        <dbReference type="PROSITE" id="PS50928"/>
    </source>
</evidence>
<keyword evidence="5 7" id="KW-1133">Transmembrane helix</keyword>
<proteinExistence type="inferred from homology"/>
<dbReference type="EMBL" id="LFTY01000002">
    <property type="protein sequence ID" value="KMW58028.1"/>
    <property type="molecule type" value="Genomic_DNA"/>
</dbReference>
<comment type="caution">
    <text evidence="9">The sequence shown here is derived from an EMBL/GenBank/DDBJ whole genome shotgun (WGS) entry which is preliminary data.</text>
</comment>
<keyword evidence="3" id="KW-1003">Cell membrane</keyword>
<dbReference type="PROSITE" id="PS50928">
    <property type="entry name" value="ABC_TM1"/>
    <property type="match status" value="1"/>
</dbReference>
<feature type="transmembrane region" description="Helical" evidence="7">
    <location>
        <begin position="189"/>
        <end position="214"/>
    </location>
</feature>